<dbReference type="InterPro" id="IPR023299">
    <property type="entry name" value="ATPase_P-typ_cyto_dom_N"/>
</dbReference>
<evidence type="ECO:0000256" key="11">
    <source>
        <dbReference type="RuleBase" id="RU362081"/>
    </source>
</evidence>
<dbReference type="InterPro" id="IPR051014">
    <property type="entry name" value="Cation_Transport_ATPase_IB"/>
</dbReference>
<comment type="similarity">
    <text evidence="2 11">Belongs to the cation transport ATPase (P-type) (TC 3.A.3) family. Type IB subfamily.</text>
</comment>
<dbReference type="InterPro" id="IPR036412">
    <property type="entry name" value="HAD-like_sf"/>
</dbReference>
<keyword evidence="11" id="KW-0067">ATP-binding</keyword>
<dbReference type="RefSeq" id="WP_125120585.1">
    <property type="nucleotide sequence ID" value="NZ_AP019309.1"/>
</dbReference>
<comment type="subcellular location">
    <subcellularLocation>
        <location evidence="1">Cell membrane</location>
        <topology evidence="1">Multi-pass membrane protein</topology>
    </subcellularLocation>
</comment>
<dbReference type="GO" id="GO:0005886">
    <property type="term" value="C:plasma membrane"/>
    <property type="evidence" value="ECO:0007669"/>
    <property type="project" value="UniProtKB-SubCell"/>
</dbReference>
<dbReference type="FunFam" id="2.70.150.10:FF:000002">
    <property type="entry name" value="Copper-transporting ATPase 1, putative"/>
    <property type="match status" value="1"/>
</dbReference>
<dbReference type="NCBIfam" id="TIGR01511">
    <property type="entry name" value="ATPase-IB1_Cu"/>
    <property type="match status" value="1"/>
</dbReference>
<evidence type="ECO:0000256" key="8">
    <source>
        <dbReference type="ARBA" id="ARBA00023136"/>
    </source>
</evidence>
<dbReference type="Gene3D" id="2.70.150.10">
    <property type="entry name" value="Calcium-transporting ATPase, cytoplasmic transduction domain A"/>
    <property type="match status" value="1"/>
</dbReference>
<proteinExistence type="inferred from homology"/>
<dbReference type="SUPFAM" id="SSF81653">
    <property type="entry name" value="Calcium ATPase, transduction domain A"/>
    <property type="match status" value="1"/>
</dbReference>
<evidence type="ECO:0000256" key="1">
    <source>
        <dbReference type="ARBA" id="ARBA00004651"/>
    </source>
</evidence>
<evidence type="ECO:0000256" key="2">
    <source>
        <dbReference type="ARBA" id="ARBA00006024"/>
    </source>
</evidence>
<dbReference type="NCBIfam" id="TIGR01525">
    <property type="entry name" value="ATPase-IB_hvy"/>
    <property type="match status" value="1"/>
</dbReference>
<dbReference type="OrthoDB" id="9813266at2"/>
<evidence type="ECO:0000256" key="6">
    <source>
        <dbReference type="ARBA" id="ARBA00022967"/>
    </source>
</evidence>
<dbReference type="Pfam" id="PF00122">
    <property type="entry name" value="E1-E2_ATPase"/>
    <property type="match status" value="1"/>
</dbReference>
<dbReference type="PROSITE" id="PS00154">
    <property type="entry name" value="ATPASE_E1_E2"/>
    <property type="match status" value="1"/>
</dbReference>
<gene>
    <name evidence="13" type="primary">zntA</name>
    <name evidence="13" type="ORF">SG0102_28410</name>
</gene>
<keyword evidence="8 11" id="KW-0472">Membrane</keyword>
<dbReference type="CDD" id="cd02079">
    <property type="entry name" value="P-type_ATPase_HM"/>
    <property type="match status" value="1"/>
</dbReference>
<dbReference type="Gene3D" id="3.40.1110.10">
    <property type="entry name" value="Calcium-transporting ATPase, cytoplasmic domain N"/>
    <property type="match status" value="1"/>
</dbReference>
<organism evidence="13 14">
    <name type="scientific">Intestinibaculum porci</name>
    <dbReference type="NCBI Taxonomy" id="2487118"/>
    <lineage>
        <taxon>Bacteria</taxon>
        <taxon>Bacillati</taxon>
        <taxon>Bacillota</taxon>
        <taxon>Erysipelotrichia</taxon>
        <taxon>Erysipelotrichales</taxon>
        <taxon>Erysipelotrichaceae</taxon>
        <taxon>Intestinibaculum</taxon>
    </lineage>
</organism>
<keyword evidence="3" id="KW-0104">Cadmium</keyword>
<feature type="transmembrane region" description="Helical" evidence="11">
    <location>
        <begin position="12"/>
        <end position="30"/>
    </location>
</feature>
<feature type="transmembrane region" description="Helical" evidence="11">
    <location>
        <begin position="563"/>
        <end position="583"/>
    </location>
</feature>
<dbReference type="SFLD" id="SFLDF00027">
    <property type="entry name" value="p-type_atpase"/>
    <property type="match status" value="1"/>
</dbReference>
<evidence type="ECO:0000256" key="9">
    <source>
        <dbReference type="ARBA" id="ARBA00039103"/>
    </source>
</evidence>
<keyword evidence="11" id="KW-1003">Cell membrane</keyword>
<dbReference type="InterPro" id="IPR023214">
    <property type="entry name" value="HAD_sf"/>
</dbReference>
<evidence type="ECO:0000259" key="12">
    <source>
        <dbReference type="Pfam" id="PF00122"/>
    </source>
</evidence>
<dbReference type="PANTHER" id="PTHR48085">
    <property type="entry name" value="CADMIUM/ZINC-TRANSPORTING ATPASE HMA2-RELATED"/>
    <property type="match status" value="1"/>
</dbReference>
<dbReference type="InterPro" id="IPR023298">
    <property type="entry name" value="ATPase_P-typ_TM_dom_sf"/>
</dbReference>
<dbReference type="PANTHER" id="PTHR48085:SF5">
    <property type="entry name" value="CADMIUM_ZINC-TRANSPORTING ATPASE HMA4-RELATED"/>
    <property type="match status" value="1"/>
</dbReference>
<dbReference type="InterPro" id="IPR059000">
    <property type="entry name" value="ATPase_P-type_domA"/>
</dbReference>
<evidence type="ECO:0000313" key="13">
    <source>
        <dbReference type="EMBL" id="BBH27907.1"/>
    </source>
</evidence>
<evidence type="ECO:0000256" key="3">
    <source>
        <dbReference type="ARBA" id="ARBA00022539"/>
    </source>
</evidence>
<dbReference type="GO" id="GO:0046872">
    <property type="term" value="F:metal ion binding"/>
    <property type="evidence" value="ECO:0007669"/>
    <property type="project" value="UniProtKB-KW"/>
</dbReference>
<dbReference type="InterPro" id="IPR027256">
    <property type="entry name" value="P-typ_ATPase_IB"/>
</dbReference>
<dbReference type="SUPFAM" id="SSF56784">
    <property type="entry name" value="HAD-like"/>
    <property type="match status" value="1"/>
</dbReference>
<dbReference type="GO" id="GO:0008551">
    <property type="term" value="F:P-type cadmium transporter activity"/>
    <property type="evidence" value="ECO:0007669"/>
    <property type="project" value="UniProtKB-EC"/>
</dbReference>
<dbReference type="KEGG" id="ebm:SG0102_28410"/>
<dbReference type="SUPFAM" id="SSF81665">
    <property type="entry name" value="Calcium ATPase, transmembrane domain M"/>
    <property type="match status" value="1"/>
</dbReference>
<dbReference type="PRINTS" id="PR00941">
    <property type="entry name" value="CDATPASE"/>
</dbReference>
<feature type="transmembrane region" description="Helical" evidence="11">
    <location>
        <begin position="36"/>
        <end position="56"/>
    </location>
</feature>
<reference evidence="13 14" key="1">
    <citation type="submission" date="2018-11" db="EMBL/GenBank/DDBJ databases">
        <title>Novel Erysipelotrichaceae bacterium isolated from small intestine of a swine.</title>
        <authorList>
            <person name="Kim J.S."/>
            <person name="Choe H."/>
            <person name="Lee Y.R."/>
            <person name="Kim K.M."/>
            <person name="Park D.S."/>
        </authorList>
    </citation>
    <scope>NUCLEOTIDE SEQUENCE [LARGE SCALE GENOMIC DNA]</scope>
    <source>
        <strain evidence="13 14">SG0102</strain>
    </source>
</reference>
<dbReference type="GO" id="GO:0016887">
    <property type="term" value="F:ATP hydrolysis activity"/>
    <property type="evidence" value="ECO:0007669"/>
    <property type="project" value="InterPro"/>
</dbReference>
<dbReference type="Gene3D" id="3.40.50.1000">
    <property type="entry name" value="HAD superfamily/HAD-like"/>
    <property type="match status" value="1"/>
</dbReference>
<dbReference type="EC" id="7.2.2.21" evidence="9"/>
<feature type="transmembrane region" description="Helical" evidence="11">
    <location>
        <begin position="234"/>
        <end position="252"/>
    </location>
</feature>
<dbReference type="InParanoid" id="A0A3G9J9N1"/>
<dbReference type="Proteomes" id="UP000268059">
    <property type="component" value="Chromosome"/>
</dbReference>
<dbReference type="SUPFAM" id="SSF81660">
    <property type="entry name" value="Metal cation-transporting ATPase, ATP-binding domain N"/>
    <property type="match status" value="1"/>
</dbReference>
<evidence type="ECO:0000256" key="5">
    <source>
        <dbReference type="ARBA" id="ARBA00022723"/>
    </source>
</evidence>
<evidence type="ECO:0000256" key="7">
    <source>
        <dbReference type="ARBA" id="ARBA00022989"/>
    </source>
</evidence>
<feature type="transmembrane region" description="Helical" evidence="11">
    <location>
        <begin position="258"/>
        <end position="284"/>
    </location>
</feature>
<dbReference type="InterPro" id="IPR044492">
    <property type="entry name" value="P_typ_ATPase_HD_dom"/>
</dbReference>
<dbReference type="GO" id="GO:0005524">
    <property type="term" value="F:ATP binding"/>
    <property type="evidence" value="ECO:0007669"/>
    <property type="project" value="UniProtKB-UniRule"/>
</dbReference>
<keyword evidence="14" id="KW-1185">Reference proteome</keyword>
<keyword evidence="4 11" id="KW-0812">Transmembrane</keyword>
<keyword evidence="7 11" id="KW-1133">Transmembrane helix</keyword>
<comment type="catalytic activity">
    <reaction evidence="10">
        <text>Cd(2+)(in) + ATP + H2O = Cd(2+)(out) + ADP + phosphate + H(+)</text>
        <dbReference type="Rhea" id="RHEA:12132"/>
        <dbReference type="ChEBI" id="CHEBI:15377"/>
        <dbReference type="ChEBI" id="CHEBI:15378"/>
        <dbReference type="ChEBI" id="CHEBI:30616"/>
        <dbReference type="ChEBI" id="CHEBI:43474"/>
        <dbReference type="ChEBI" id="CHEBI:48775"/>
        <dbReference type="ChEBI" id="CHEBI:456216"/>
        <dbReference type="EC" id="7.2.2.21"/>
    </reaction>
</comment>
<dbReference type="SFLD" id="SFLDS00003">
    <property type="entry name" value="Haloacid_Dehalogenase"/>
    <property type="match status" value="1"/>
</dbReference>
<dbReference type="AlphaFoldDB" id="A0A3G9J9N1"/>
<feature type="transmembrane region" description="Helical" evidence="11">
    <location>
        <begin position="589"/>
        <end position="608"/>
    </location>
</feature>
<dbReference type="InterPro" id="IPR001757">
    <property type="entry name" value="P_typ_ATPase"/>
</dbReference>
<dbReference type="InterPro" id="IPR008250">
    <property type="entry name" value="ATPase_P-typ_transduc_dom_A_sf"/>
</dbReference>
<evidence type="ECO:0000313" key="14">
    <source>
        <dbReference type="Proteomes" id="UP000268059"/>
    </source>
</evidence>
<dbReference type="SFLD" id="SFLDG00002">
    <property type="entry name" value="C1.7:_P-type_atpase_like"/>
    <property type="match status" value="1"/>
</dbReference>
<dbReference type="EMBL" id="AP019309">
    <property type="protein sequence ID" value="BBH27907.1"/>
    <property type="molecule type" value="Genomic_DNA"/>
</dbReference>
<accession>A0A3G9J9N1</accession>
<name>A0A3G9J9N1_9FIRM</name>
<evidence type="ECO:0000256" key="10">
    <source>
        <dbReference type="ARBA" id="ARBA00049338"/>
    </source>
</evidence>
<dbReference type="Pfam" id="PF00702">
    <property type="entry name" value="Hydrolase"/>
    <property type="match status" value="1"/>
</dbReference>
<dbReference type="PRINTS" id="PR00119">
    <property type="entry name" value="CATATPASE"/>
</dbReference>
<sequence>MHKWLSQNKNKLTALTGLLIVMAFIFQWIFSNRTAANIFLFIASLIGGFPIAVSAIAALKVKVISIDLLVTIAIFGAFVIQEFEESAIVAFLFLFGAYLEHKTLSKTRLAIQNLVALSPETALRQNNQEEFEEISVEEVEEGDHLLVKTGDKVPVDGIVLSGLATINGASITGEPLPVSKAVDDQVFAGTIVEDGTIHMQAEKVGEDSTFGKIIALVEEAQDSKSPAERFIDRFAKYYTPAVLVLALIVFLFSRSISLAITILVLGCPGALVIGVPVSHVAGIGNGAKHGILFKGSDVIAKFSKVDTILFDKTGTLTYGNPEVTDSHYYLPDHDLVDRLLVSVEKESRHPLAQAILKHYQVSQSENILETTVIQGGGIMAKTHEHQILVGNPYLMKQYHITITEPMQKDINEMEQLGESLVLTAIDGSLALATGIRDQLRDGVKEDLQALKNMGVKNLILLSGDHQHSVDLVREELGLSEAYGNLLPADKAAFVKKRQSIGETVAFVGDGINDSPSLALADIGIAMGNGTDVAIETSDIVLMHSNFHRIPHALALAKATSRNMLENIIIALLVVVILLVSVFTSRAMNMAIGMFVHEASILVVILNAMRLIHFKNKQKLDTNQLFMNDLQVN</sequence>
<keyword evidence="11" id="KW-0547">Nucleotide-binding</keyword>
<evidence type="ECO:0000256" key="4">
    <source>
        <dbReference type="ARBA" id="ARBA00022692"/>
    </source>
</evidence>
<keyword evidence="6" id="KW-1278">Translocase</keyword>
<dbReference type="InterPro" id="IPR018303">
    <property type="entry name" value="ATPase_P-typ_P_site"/>
</dbReference>
<keyword evidence="5 11" id="KW-0479">Metal-binding</keyword>
<feature type="domain" description="P-type ATPase A" evidence="12">
    <location>
        <begin position="117"/>
        <end position="218"/>
    </location>
</feature>
<dbReference type="NCBIfam" id="TIGR01494">
    <property type="entry name" value="ATPase_P-type"/>
    <property type="match status" value="1"/>
</dbReference>
<protein>
    <recommendedName>
        <fullName evidence="9">Cd(2+)-exporting ATPase</fullName>
        <ecNumber evidence="9">7.2.2.21</ecNumber>
    </recommendedName>
</protein>
<dbReference type="PROSITE" id="PS01229">
    <property type="entry name" value="COF_2"/>
    <property type="match status" value="1"/>
</dbReference>